<dbReference type="RefSeq" id="YP_009145517.1">
    <property type="nucleotide sequence ID" value="NC_027288.1"/>
</dbReference>
<comment type="function">
    <text evidence="4">Binds 5S rRNA, forms part of the central protuberance of the 50S subunit.</text>
</comment>
<keyword evidence="4" id="KW-0699">rRNA-binding</keyword>
<dbReference type="Pfam" id="PF00673">
    <property type="entry name" value="Ribosomal_L5_C"/>
    <property type="match status" value="1"/>
</dbReference>
<dbReference type="InterPro" id="IPR031309">
    <property type="entry name" value="Ribosomal_uL5_C"/>
</dbReference>
<keyword evidence="3 4" id="KW-0687">Ribonucleoprotein</keyword>
<evidence type="ECO:0000259" key="6">
    <source>
        <dbReference type="Pfam" id="PF00281"/>
    </source>
</evidence>
<dbReference type="AlphaFoldDB" id="A0A0G3VR21"/>
<dbReference type="Gene3D" id="3.30.1440.10">
    <property type="match status" value="1"/>
</dbReference>
<dbReference type="PIRSF" id="PIRSF002161">
    <property type="entry name" value="Ribosomal_L5"/>
    <property type="match status" value="1"/>
</dbReference>
<evidence type="ECO:0000256" key="5">
    <source>
        <dbReference type="RuleBase" id="RU003930"/>
    </source>
</evidence>
<accession>A0A0G3VR21</accession>
<protein>
    <recommendedName>
        <fullName evidence="4">Large ribosomal subunit protein uL5c</fullName>
    </recommendedName>
</protein>
<geneLocation type="chloroplast" evidence="8"/>
<evidence type="ECO:0000256" key="4">
    <source>
        <dbReference type="HAMAP-Rule" id="MF_01333"/>
    </source>
</evidence>
<dbReference type="GO" id="GO:0009507">
    <property type="term" value="C:chloroplast"/>
    <property type="evidence" value="ECO:0007669"/>
    <property type="project" value="UniProtKB-SubCell"/>
</dbReference>
<dbReference type="GO" id="GO:0006412">
    <property type="term" value="P:translation"/>
    <property type="evidence" value="ECO:0007669"/>
    <property type="project" value="UniProtKB-UniRule"/>
</dbReference>
<proteinExistence type="inferred from homology"/>
<dbReference type="InterPro" id="IPR020930">
    <property type="entry name" value="Ribosomal_uL5_bac-type"/>
</dbReference>
<reference evidence="8" key="1">
    <citation type="journal article" date="2015" name="J. Eukaryot. Microbiol.">
        <title>Chloroplast Genome Evolution in the Euglenaceae.</title>
        <authorList>
            <person name="Bennett M.S."/>
            <person name="Triemer R.E."/>
        </authorList>
    </citation>
    <scope>NUCLEOTIDE SEQUENCE</scope>
    <source>
        <strain evidence="8">UTEX 1327</strain>
    </source>
</reference>
<evidence type="ECO:0000256" key="3">
    <source>
        <dbReference type="ARBA" id="ARBA00023274"/>
    </source>
</evidence>
<dbReference type="InterPro" id="IPR002132">
    <property type="entry name" value="Ribosomal_uL5"/>
</dbReference>
<feature type="domain" description="Large ribosomal subunit protein uL5 C-terminal" evidence="7">
    <location>
        <begin position="85"/>
        <end position="177"/>
    </location>
</feature>
<dbReference type="GO" id="GO:0019843">
    <property type="term" value="F:rRNA binding"/>
    <property type="evidence" value="ECO:0007669"/>
    <property type="project" value="UniProtKB-UniRule"/>
</dbReference>
<keyword evidence="2 4" id="KW-0689">Ribosomal protein</keyword>
<comment type="subunit">
    <text evidence="4">Part of the 50S ribosomal subunit; contacts the 5S rRNA.</text>
</comment>
<evidence type="ECO:0000313" key="8">
    <source>
        <dbReference type="EMBL" id="AKL82430.1"/>
    </source>
</evidence>
<dbReference type="InterPro" id="IPR031310">
    <property type="entry name" value="Ribosomal_uL5_N"/>
</dbReference>
<keyword evidence="4" id="KW-0694">RNA-binding</keyword>
<dbReference type="GeneID" id="24571457"/>
<dbReference type="GO" id="GO:0005840">
    <property type="term" value="C:ribosome"/>
    <property type="evidence" value="ECO:0007669"/>
    <property type="project" value="UniProtKB-KW"/>
</dbReference>
<evidence type="ECO:0000256" key="1">
    <source>
        <dbReference type="ARBA" id="ARBA00008553"/>
    </source>
</evidence>
<sequence>MQRLKSLYLKLITPKLIEKFDYKTDNQVPKMKKIIINRGINNSIQNNKIINSLSEEINLIACQKPILTKAKKAISSFKVKENMTVGMYVTLRGNKMYSFFDRLVNLAFPRIRDFQGFNRSGFDGRGNYTLGLNEQLIFPEIDFDKISKVEGMTISIITTANNDDEAFFLLKEMGIPFNE</sequence>
<dbReference type="InterPro" id="IPR022803">
    <property type="entry name" value="Ribosomal_uL5_dom_sf"/>
</dbReference>
<dbReference type="EMBL" id="KP686077">
    <property type="protein sequence ID" value="AKL82430.1"/>
    <property type="molecule type" value="Genomic_DNA"/>
</dbReference>
<gene>
    <name evidence="4 8" type="primary">rpl5</name>
</gene>
<name>A0A0G3VR21_9EUGL</name>
<comment type="similarity">
    <text evidence="1 4 5">Belongs to the universal ribosomal protein uL5 family.</text>
</comment>
<comment type="subcellular location">
    <subcellularLocation>
        <location evidence="4">Plastid</location>
        <location evidence="4">Chloroplast</location>
    </subcellularLocation>
</comment>
<feature type="domain" description="Large ribosomal subunit protein uL5 N-terminal" evidence="6">
    <location>
        <begin position="27"/>
        <end position="80"/>
    </location>
</feature>
<dbReference type="GO" id="GO:1990904">
    <property type="term" value="C:ribonucleoprotein complex"/>
    <property type="evidence" value="ECO:0007669"/>
    <property type="project" value="UniProtKB-KW"/>
</dbReference>
<evidence type="ECO:0000256" key="2">
    <source>
        <dbReference type="ARBA" id="ARBA00022980"/>
    </source>
</evidence>
<keyword evidence="8" id="KW-0934">Plastid</keyword>
<dbReference type="Pfam" id="PF00281">
    <property type="entry name" value="Ribosomal_L5"/>
    <property type="match status" value="1"/>
</dbReference>
<organism evidence="8">
    <name type="scientific">Trachelomonas volvocina</name>
    <dbReference type="NCBI Taxonomy" id="103340"/>
    <lineage>
        <taxon>Eukaryota</taxon>
        <taxon>Discoba</taxon>
        <taxon>Euglenozoa</taxon>
        <taxon>Euglenida</taxon>
        <taxon>Spirocuta</taxon>
        <taxon>Euglenophyceae</taxon>
        <taxon>Euglenales</taxon>
        <taxon>Euglenaceae</taxon>
        <taxon>Trachelomonas</taxon>
    </lineage>
</organism>
<dbReference type="GO" id="GO:0003735">
    <property type="term" value="F:structural constituent of ribosome"/>
    <property type="evidence" value="ECO:0007669"/>
    <property type="project" value="InterPro"/>
</dbReference>
<dbReference type="SUPFAM" id="SSF55282">
    <property type="entry name" value="RL5-like"/>
    <property type="match status" value="1"/>
</dbReference>
<dbReference type="NCBIfam" id="NF000585">
    <property type="entry name" value="PRK00010.1"/>
    <property type="match status" value="1"/>
</dbReference>
<keyword evidence="8" id="KW-0150">Chloroplast</keyword>
<dbReference type="FunFam" id="3.30.1440.10:FF:000001">
    <property type="entry name" value="50S ribosomal protein L5"/>
    <property type="match status" value="1"/>
</dbReference>
<dbReference type="HAMAP" id="MF_01333_B">
    <property type="entry name" value="Ribosomal_uL5_B"/>
    <property type="match status" value="1"/>
</dbReference>
<evidence type="ECO:0000259" key="7">
    <source>
        <dbReference type="Pfam" id="PF00673"/>
    </source>
</evidence>
<dbReference type="PANTHER" id="PTHR11994">
    <property type="entry name" value="60S RIBOSOMAL PROTEIN L11-RELATED"/>
    <property type="match status" value="1"/>
</dbReference>